<sequence>MELTQRLESTQQTFGNTSEIRCPEQIGFLGICGTKYPVVKGPNKIGRDPQTCNIVLNLNSISRQHAVLNVLNKNNFMLMDLDSANKTKVQDKTLDPYIPQVLQNGDTVQFGQVFGIFRLLEDETDLPMTQALEIPETPVVKKHLSKINHTAIIPESPEVSDKDDSFITPSQPQTVSKHSNNNFAKPSGKPAFNHPGGLHGTENINWNTSKKSKSFQFDTCLKNVQIVSVKSEVTINQKGFHELHTQFTDKSIDNNENNLSIYEANTQLPHEDKLNYSSLTNETKAINGNKDIHDLDTQIPDNCNNPYEYNASVFKANTKIPDDFYDMETQVHAEEDLPNVWTKKTSVNMELDINKDISIFDAETQQFFKEPNPKNQTVNEKCRSHEASDDIILFDEISSQSMEDNLDSQAILPSSPNTNLNANNLSNSNVLDENIIKSNGPEKGPNINDCDDFDNLPTQIITTKSPERNGDHIDDVDILPTQIIVIENNTTNVNPQRISNITDADEDITDCEDNLDHESTKDKDTKFEDLQTQIISEDLENGKPSDASNCNFEDMLTQVIVPEEDTTLKCKVLKQITTFNNNFKVPKPTPRKAKRQMNLTEYLNKPNALKNKPGISEDDDPNYYAATQDIIGDLCTQTDPKNNTKDLDDSGGENKINEMVSLLSSQEVRDIVGVEKNSKLKRFPSDSSDCETTPSKPFKFMCTDLPNSQEIKTSITAQSKTITDVLSDSESEKEPEEGTPILFKKKKKVSEVKLDLLRKFDADELPTRISMRVKKAPKKFSNNSIIVNETILKSHYIPDQEENIDADIVTENILRLKSEKTRKSADASKLNVTTEPEEIPKREKRITRIKTEEPTTSKETKTKRTSKSKDDKVSEKIKVKIVKPTKRGRPKKDKAEEKPETIDDGGSITRQPRSESKVNPKGILKRRSSYNDISNEVETEPIRRSLRRKCTKDGDESEVYSSSNNSPGLKRNAIANVELPAKKYRPATSLGLVTNLRATSARKQKTHYVLFTAFPANEVKGQLERLGAVLVTDVKACTVVLTLQIKRTFKLLCAVGLGKPVVGRQWVQACIDNNVLVEPWYYLIQDEVSEKRFNFNLKRTLNSKRNFLKGLYISATPSVMPNAQEMKLIVECSGGKWKEALDAPKSKWLVVSTPVDKALWPAFKKKGGIIVSNELVLDGVLKQKLEIEKNRLD</sequence>
<dbReference type="CDD" id="cd00060">
    <property type="entry name" value="FHA"/>
    <property type="match status" value="1"/>
</dbReference>
<keyword evidence="11" id="KW-0131">Cell cycle</keyword>
<keyword evidence="6" id="KW-0677">Repeat</keyword>
<evidence type="ECO:0000256" key="6">
    <source>
        <dbReference type="ARBA" id="ARBA00022737"/>
    </source>
</evidence>
<dbReference type="GO" id="GO:0044666">
    <property type="term" value="C:MLL3/4 complex"/>
    <property type="evidence" value="ECO:0007669"/>
    <property type="project" value="TreeGrafter"/>
</dbReference>
<evidence type="ECO:0000259" key="15">
    <source>
        <dbReference type="PROSITE" id="PS50006"/>
    </source>
</evidence>
<keyword evidence="10" id="KW-0539">Nucleus</keyword>
<evidence type="ECO:0000256" key="8">
    <source>
        <dbReference type="ARBA" id="ARBA00022843"/>
    </source>
</evidence>
<dbReference type="InterPro" id="IPR051579">
    <property type="entry name" value="DDR_Transcriptional_Reg"/>
</dbReference>
<reference evidence="17" key="1">
    <citation type="submission" date="2021-02" db="EMBL/GenBank/DDBJ databases">
        <authorList>
            <person name="Steward A R."/>
        </authorList>
    </citation>
    <scope>NUCLEOTIDE SEQUENCE</scope>
</reference>
<dbReference type="SMART" id="SM00240">
    <property type="entry name" value="FHA"/>
    <property type="match status" value="1"/>
</dbReference>
<keyword evidence="7" id="KW-0227">DNA damage</keyword>
<dbReference type="Pfam" id="PF00498">
    <property type="entry name" value="FHA"/>
    <property type="match status" value="1"/>
</dbReference>
<keyword evidence="8" id="KW-0832">Ubl conjugation</keyword>
<dbReference type="Proteomes" id="UP000663880">
    <property type="component" value="Unassembled WGS sequence"/>
</dbReference>
<name>A0A821SF51_9NEOP</name>
<dbReference type="AlphaFoldDB" id="A0A821SF51"/>
<evidence type="ECO:0000256" key="11">
    <source>
        <dbReference type="ARBA" id="ARBA00023306"/>
    </source>
</evidence>
<feature type="compositionally biased region" description="Basic residues" evidence="14">
    <location>
        <begin position="879"/>
        <end position="892"/>
    </location>
</feature>
<feature type="region of interest" description="Disordered" evidence="14">
    <location>
        <begin position="819"/>
        <end position="921"/>
    </location>
</feature>
<feature type="region of interest" description="Disordered" evidence="14">
    <location>
        <begin position="158"/>
        <end position="201"/>
    </location>
</feature>
<evidence type="ECO:0000256" key="3">
    <source>
        <dbReference type="ARBA" id="ARBA00015014"/>
    </source>
</evidence>
<dbReference type="PANTHER" id="PTHR23196:SF1">
    <property type="entry name" value="PAX-INTERACTING PROTEIN 1"/>
    <property type="match status" value="1"/>
</dbReference>
<evidence type="ECO:0000259" key="16">
    <source>
        <dbReference type="PROSITE" id="PS50172"/>
    </source>
</evidence>
<dbReference type="GO" id="GO:0005694">
    <property type="term" value="C:chromosome"/>
    <property type="evidence" value="ECO:0007669"/>
    <property type="project" value="UniProtKB-SubCell"/>
</dbReference>
<dbReference type="PROSITE" id="PS50006">
    <property type="entry name" value="FHA_DOMAIN"/>
    <property type="match status" value="1"/>
</dbReference>
<evidence type="ECO:0000256" key="1">
    <source>
        <dbReference type="ARBA" id="ARBA00004123"/>
    </source>
</evidence>
<organism evidence="17 18">
    <name type="scientific">Pieris macdunnoughi</name>
    <dbReference type="NCBI Taxonomy" id="345717"/>
    <lineage>
        <taxon>Eukaryota</taxon>
        <taxon>Metazoa</taxon>
        <taxon>Ecdysozoa</taxon>
        <taxon>Arthropoda</taxon>
        <taxon>Hexapoda</taxon>
        <taxon>Insecta</taxon>
        <taxon>Pterygota</taxon>
        <taxon>Neoptera</taxon>
        <taxon>Endopterygota</taxon>
        <taxon>Lepidoptera</taxon>
        <taxon>Glossata</taxon>
        <taxon>Ditrysia</taxon>
        <taxon>Papilionoidea</taxon>
        <taxon>Pieridae</taxon>
        <taxon>Pierinae</taxon>
        <taxon>Pieris</taxon>
    </lineage>
</organism>
<comment type="subcellular location">
    <subcellularLocation>
        <location evidence="2">Chromosome</location>
    </subcellularLocation>
    <subcellularLocation>
        <location evidence="1">Nucleus</location>
    </subcellularLocation>
</comment>
<dbReference type="Gene3D" id="3.40.50.10190">
    <property type="entry name" value="BRCT domain"/>
    <property type="match status" value="2"/>
</dbReference>
<dbReference type="InterPro" id="IPR001357">
    <property type="entry name" value="BRCT_dom"/>
</dbReference>
<keyword evidence="9" id="KW-0007">Acetylation</keyword>
<evidence type="ECO:0000256" key="10">
    <source>
        <dbReference type="ARBA" id="ARBA00023242"/>
    </source>
</evidence>
<protein>
    <recommendedName>
        <fullName evidence="3">Mediator of DNA damage checkpoint protein 1</fullName>
    </recommendedName>
    <alternativeName>
        <fullName evidence="13">PAX transactivation activation domain-interacting protein</fullName>
    </alternativeName>
    <alternativeName>
        <fullName evidence="12">PAX-interacting protein 1</fullName>
    </alternativeName>
</protein>
<dbReference type="Gene3D" id="2.60.200.20">
    <property type="match status" value="1"/>
</dbReference>
<evidence type="ECO:0000256" key="2">
    <source>
        <dbReference type="ARBA" id="ARBA00004286"/>
    </source>
</evidence>
<dbReference type="OrthoDB" id="342264at2759"/>
<evidence type="ECO:0000256" key="12">
    <source>
        <dbReference type="ARBA" id="ARBA00023858"/>
    </source>
</evidence>
<feature type="domain" description="BRCT" evidence="16">
    <location>
        <begin position="1018"/>
        <end position="1084"/>
    </location>
</feature>
<dbReference type="SUPFAM" id="SSF52113">
    <property type="entry name" value="BRCT domain"/>
    <property type="match status" value="1"/>
</dbReference>
<keyword evidence="5" id="KW-1017">Isopeptide bond</keyword>
<accession>A0A821SF51</accession>
<dbReference type="Pfam" id="PF16770">
    <property type="entry name" value="RTT107_BRCT_5"/>
    <property type="match status" value="1"/>
</dbReference>
<dbReference type="GO" id="GO:0006974">
    <property type="term" value="P:DNA damage response"/>
    <property type="evidence" value="ECO:0007669"/>
    <property type="project" value="UniProtKB-KW"/>
</dbReference>
<feature type="compositionally biased region" description="Polar residues" evidence="14">
    <location>
        <begin position="167"/>
        <end position="184"/>
    </location>
</feature>
<evidence type="ECO:0000313" key="17">
    <source>
        <dbReference type="EMBL" id="CAF4856858.1"/>
    </source>
</evidence>
<feature type="compositionally biased region" description="Basic and acidic residues" evidence="14">
    <location>
        <begin position="849"/>
        <end position="878"/>
    </location>
</feature>
<evidence type="ECO:0000256" key="4">
    <source>
        <dbReference type="ARBA" id="ARBA00022454"/>
    </source>
</evidence>
<evidence type="ECO:0000256" key="9">
    <source>
        <dbReference type="ARBA" id="ARBA00022990"/>
    </source>
</evidence>
<dbReference type="InterPro" id="IPR008984">
    <property type="entry name" value="SMAD_FHA_dom_sf"/>
</dbReference>
<evidence type="ECO:0000256" key="5">
    <source>
        <dbReference type="ARBA" id="ARBA00022499"/>
    </source>
</evidence>
<dbReference type="InterPro" id="IPR036420">
    <property type="entry name" value="BRCT_dom_sf"/>
</dbReference>
<dbReference type="PANTHER" id="PTHR23196">
    <property type="entry name" value="PAX TRANSCRIPTION ACTIVATION DOMAIN INTERACTING PROTEIN"/>
    <property type="match status" value="1"/>
</dbReference>
<feature type="region of interest" description="Disordered" evidence="14">
    <location>
        <begin position="948"/>
        <end position="967"/>
    </location>
</feature>
<evidence type="ECO:0000256" key="7">
    <source>
        <dbReference type="ARBA" id="ARBA00022763"/>
    </source>
</evidence>
<dbReference type="PROSITE" id="PS50172">
    <property type="entry name" value="BRCT"/>
    <property type="match status" value="1"/>
</dbReference>
<feature type="domain" description="FHA" evidence="15">
    <location>
        <begin position="43"/>
        <end position="94"/>
    </location>
</feature>
<proteinExistence type="predicted"/>
<dbReference type="SMART" id="SM00292">
    <property type="entry name" value="BRCT"/>
    <property type="match status" value="1"/>
</dbReference>
<keyword evidence="4" id="KW-0158">Chromosome</keyword>
<dbReference type="InterPro" id="IPR000253">
    <property type="entry name" value="FHA_dom"/>
</dbReference>
<dbReference type="SUPFAM" id="SSF49879">
    <property type="entry name" value="SMAD/FHA domain"/>
    <property type="match status" value="1"/>
</dbReference>
<keyword evidence="18" id="KW-1185">Reference proteome</keyword>
<comment type="caution">
    <text evidence="17">The sequence shown here is derived from an EMBL/GenBank/DDBJ whole genome shotgun (WGS) entry which is preliminary data.</text>
</comment>
<dbReference type="Pfam" id="PF16589">
    <property type="entry name" value="BRCT_2"/>
    <property type="match status" value="1"/>
</dbReference>
<evidence type="ECO:0000256" key="13">
    <source>
        <dbReference type="ARBA" id="ARBA00030146"/>
    </source>
</evidence>
<dbReference type="CDD" id="cd17744">
    <property type="entry name" value="BRCT_MDC1_rpt1"/>
    <property type="match status" value="1"/>
</dbReference>
<gene>
    <name evidence="17" type="ORF">PMACD_LOCUS7554</name>
</gene>
<dbReference type="CDD" id="cd18432">
    <property type="entry name" value="BRCT_PAXIP1_rpt6_like"/>
    <property type="match status" value="1"/>
</dbReference>
<dbReference type="EMBL" id="CAJOBZ010000018">
    <property type="protein sequence ID" value="CAF4856858.1"/>
    <property type="molecule type" value="Genomic_DNA"/>
</dbReference>
<evidence type="ECO:0000256" key="14">
    <source>
        <dbReference type="SAM" id="MobiDB-lite"/>
    </source>
</evidence>
<evidence type="ECO:0000313" key="18">
    <source>
        <dbReference type="Proteomes" id="UP000663880"/>
    </source>
</evidence>